<feature type="domain" description="Enoyl reductase (ER)" evidence="3">
    <location>
        <begin position="15"/>
        <end position="343"/>
    </location>
</feature>
<dbReference type="Gene3D" id="3.90.180.10">
    <property type="entry name" value="Medium-chain alcohol dehydrogenases, catalytic domain"/>
    <property type="match status" value="1"/>
</dbReference>
<name>A0A225ADC3_TALAT</name>
<dbReference type="GeneID" id="31005737"/>
<protein>
    <submittedName>
        <fullName evidence="4">Oxidoreductase, Zinc-binding alcohol dehydrogenase</fullName>
    </submittedName>
</protein>
<evidence type="ECO:0000259" key="3">
    <source>
        <dbReference type="SMART" id="SM00829"/>
    </source>
</evidence>
<keyword evidence="5" id="KW-1185">Reference proteome</keyword>
<comment type="caution">
    <text evidence="4">The sequence shown here is derived from an EMBL/GenBank/DDBJ whole genome shotgun (WGS) entry which is preliminary data.</text>
</comment>
<dbReference type="Pfam" id="PF00107">
    <property type="entry name" value="ADH_zinc_N"/>
    <property type="match status" value="1"/>
</dbReference>
<dbReference type="Gene3D" id="3.40.50.720">
    <property type="entry name" value="NAD(P)-binding Rossmann-like Domain"/>
    <property type="match status" value="1"/>
</dbReference>
<dbReference type="Proteomes" id="UP000214365">
    <property type="component" value="Unassembled WGS sequence"/>
</dbReference>
<evidence type="ECO:0000313" key="5">
    <source>
        <dbReference type="Proteomes" id="UP000214365"/>
    </source>
</evidence>
<dbReference type="EMBL" id="LFMY01000009">
    <property type="protein sequence ID" value="OKL58420.1"/>
    <property type="molecule type" value="Genomic_DNA"/>
</dbReference>
<dbReference type="RefSeq" id="XP_020118541.1">
    <property type="nucleotide sequence ID" value="XM_020268754.1"/>
</dbReference>
<dbReference type="AlphaFoldDB" id="A0A225ADC3"/>
<gene>
    <name evidence="4" type="ORF">UA08_05981</name>
</gene>
<reference evidence="4 5" key="1">
    <citation type="submission" date="2015-06" db="EMBL/GenBank/DDBJ databases">
        <title>Talaromyces atroroseus IBT 11181 draft genome.</title>
        <authorList>
            <person name="Rasmussen K.B."/>
            <person name="Rasmussen S."/>
            <person name="Petersen B."/>
            <person name="Sicheritz-Ponten T."/>
            <person name="Mortensen U.H."/>
            <person name="Thrane U."/>
        </authorList>
    </citation>
    <scope>NUCLEOTIDE SEQUENCE [LARGE SCALE GENOMIC DNA]</scope>
    <source>
        <strain evidence="4 5">IBT 11181</strain>
    </source>
</reference>
<sequence length="345" mass="35864">MAPANRAAWITAERAVPLEVKESEYVAPTDNEIVVKVHAIALNPVDFARQLMGAKLFPWTKYPTVFGTDVAGEVVEVGAKATNRYKVGDRVIGLGNGLETSRPADGAFQEYVVLREDLTSLIPDNLEYEQASVIPLGLATAAAGLFQADQLALDLPTAPARPPKGETVLIWSGASSVGSNAVQLAVAAGYEVISTSSPKNFDYVKKLGASQVFDYNSPSVVADIVAAFNGKKSAGAYAIGFTAAQPVIDIVSQLTNGPKHVAVSNQPPAELPEGVTAKMAFVGGLKATPVGPAIFNEFVPKGLADGTFVAAPPPKVVGQGLESIQGGLDTLRAGGLSATKLVIKL</sequence>
<dbReference type="SUPFAM" id="SSF50129">
    <property type="entry name" value="GroES-like"/>
    <property type="match status" value="1"/>
</dbReference>
<dbReference type="GO" id="GO:0016651">
    <property type="term" value="F:oxidoreductase activity, acting on NAD(P)H"/>
    <property type="evidence" value="ECO:0007669"/>
    <property type="project" value="InterPro"/>
</dbReference>
<dbReference type="SMART" id="SM00829">
    <property type="entry name" value="PKS_ER"/>
    <property type="match status" value="1"/>
</dbReference>
<dbReference type="PANTHER" id="PTHR45348:SF2">
    <property type="entry name" value="ZINC-TYPE ALCOHOL DEHYDROGENASE-LIKE PROTEIN C2E1P3.01"/>
    <property type="match status" value="1"/>
</dbReference>
<evidence type="ECO:0000256" key="2">
    <source>
        <dbReference type="ARBA" id="ARBA00023002"/>
    </source>
</evidence>
<dbReference type="InterPro" id="IPR013149">
    <property type="entry name" value="ADH-like_C"/>
</dbReference>
<dbReference type="InterPro" id="IPR036291">
    <property type="entry name" value="NAD(P)-bd_dom_sf"/>
</dbReference>
<dbReference type="SUPFAM" id="SSF51735">
    <property type="entry name" value="NAD(P)-binding Rossmann-fold domains"/>
    <property type="match status" value="1"/>
</dbReference>
<accession>A0A225ADC3</accession>
<keyword evidence="2" id="KW-0560">Oxidoreductase</keyword>
<evidence type="ECO:0000313" key="4">
    <source>
        <dbReference type="EMBL" id="OKL58420.1"/>
    </source>
</evidence>
<dbReference type="InterPro" id="IPR013154">
    <property type="entry name" value="ADH-like_N"/>
</dbReference>
<dbReference type="InterPro" id="IPR020843">
    <property type="entry name" value="ER"/>
</dbReference>
<dbReference type="InterPro" id="IPR011032">
    <property type="entry name" value="GroES-like_sf"/>
</dbReference>
<dbReference type="InterPro" id="IPR047122">
    <property type="entry name" value="Trans-enoyl_RdTase-like"/>
</dbReference>
<proteinExistence type="inferred from homology"/>
<dbReference type="CDD" id="cd08249">
    <property type="entry name" value="enoyl_reductase_like"/>
    <property type="match status" value="1"/>
</dbReference>
<organism evidence="4 5">
    <name type="scientific">Talaromyces atroroseus</name>
    <dbReference type="NCBI Taxonomy" id="1441469"/>
    <lineage>
        <taxon>Eukaryota</taxon>
        <taxon>Fungi</taxon>
        <taxon>Dikarya</taxon>
        <taxon>Ascomycota</taxon>
        <taxon>Pezizomycotina</taxon>
        <taxon>Eurotiomycetes</taxon>
        <taxon>Eurotiomycetidae</taxon>
        <taxon>Eurotiales</taxon>
        <taxon>Trichocomaceae</taxon>
        <taxon>Talaromyces</taxon>
        <taxon>Talaromyces sect. Trachyspermi</taxon>
    </lineage>
</organism>
<dbReference type="STRING" id="1441469.A0A225ADC3"/>
<dbReference type="OrthoDB" id="48317at2759"/>
<dbReference type="PANTHER" id="PTHR45348">
    <property type="entry name" value="HYPOTHETICAL OXIDOREDUCTASE (EUROFUNG)"/>
    <property type="match status" value="1"/>
</dbReference>
<dbReference type="Pfam" id="PF08240">
    <property type="entry name" value="ADH_N"/>
    <property type="match status" value="1"/>
</dbReference>
<comment type="similarity">
    <text evidence="1">Belongs to the zinc-containing alcohol dehydrogenase family.</text>
</comment>
<evidence type="ECO:0000256" key="1">
    <source>
        <dbReference type="ARBA" id="ARBA00008072"/>
    </source>
</evidence>